<dbReference type="PRINTS" id="PR00081">
    <property type="entry name" value="GDHRDH"/>
</dbReference>
<dbReference type="InterPro" id="IPR036291">
    <property type="entry name" value="NAD(P)-bd_dom_sf"/>
</dbReference>
<comment type="caution">
    <text evidence="2">The sequence shown here is derived from an EMBL/GenBank/DDBJ whole genome shotgun (WGS) entry which is preliminary data.</text>
</comment>
<evidence type="ECO:0008006" key="4">
    <source>
        <dbReference type="Google" id="ProtNLM"/>
    </source>
</evidence>
<accession>A0ABX2XQ49</accession>
<evidence type="ECO:0000256" key="1">
    <source>
        <dbReference type="ARBA" id="ARBA00006484"/>
    </source>
</evidence>
<protein>
    <recommendedName>
        <fullName evidence="4">SDR family oxidoreductase</fullName>
    </recommendedName>
</protein>
<evidence type="ECO:0000313" key="2">
    <source>
        <dbReference type="EMBL" id="OCB78311.1"/>
    </source>
</evidence>
<dbReference type="SUPFAM" id="SSF51735">
    <property type="entry name" value="NAD(P)-binding Rossmann-fold domains"/>
    <property type="match status" value="1"/>
</dbReference>
<dbReference type="PANTHER" id="PTHR43943">
    <property type="entry name" value="DEHYDROGENASE/REDUCTASE (SDR FAMILY) MEMBER 4"/>
    <property type="match status" value="1"/>
</dbReference>
<dbReference type="Proteomes" id="UP000093343">
    <property type="component" value="Unassembled WGS sequence"/>
</dbReference>
<comment type="similarity">
    <text evidence="1">Belongs to the short-chain dehydrogenases/reductases (SDR) family.</text>
</comment>
<dbReference type="RefSeq" id="WP_065447634.1">
    <property type="nucleotide sequence ID" value="NZ_LVEN01000001.1"/>
</dbReference>
<proteinExistence type="inferred from homology"/>
<sequence length="245" mass="25879">MIQRFKGKVGVVTGGATGIGLAAAKALVQEGAYVFITGRRQELLDQAVNEIQTNITAVKADSGKKEDIEKLFNIVKQEKGCIDILLCNAGTGGFGYPIGDITEQHYNTVFDTNIKGSILTVQGALPLMNEGSSIVLTGSISSVKTYETMSVYCASKAALSTLARTWALELKTRKIRVNVVSPGPTETAMLTDLSHDLQASIVNGIPLGRAGNTEDITNAILFMCSAEASFITGTELFVDGGAVLV</sequence>
<dbReference type="CDD" id="cd05233">
    <property type="entry name" value="SDR_c"/>
    <property type="match status" value="1"/>
</dbReference>
<organism evidence="2 3">
    <name type="scientific">Flavobacterium piscis</name>
    <dbReference type="NCBI Taxonomy" id="1114874"/>
    <lineage>
        <taxon>Bacteria</taxon>
        <taxon>Pseudomonadati</taxon>
        <taxon>Bacteroidota</taxon>
        <taxon>Flavobacteriia</taxon>
        <taxon>Flavobacteriales</taxon>
        <taxon>Flavobacteriaceae</taxon>
        <taxon>Flavobacterium</taxon>
    </lineage>
</organism>
<dbReference type="Gene3D" id="3.40.50.720">
    <property type="entry name" value="NAD(P)-binding Rossmann-like Domain"/>
    <property type="match status" value="1"/>
</dbReference>
<dbReference type="InterPro" id="IPR020904">
    <property type="entry name" value="Sc_DH/Rdtase_CS"/>
</dbReference>
<keyword evidence="3" id="KW-1185">Reference proteome</keyword>
<dbReference type="Pfam" id="PF13561">
    <property type="entry name" value="adh_short_C2"/>
    <property type="match status" value="1"/>
</dbReference>
<dbReference type="EMBL" id="LVEN01000001">
    <property type="protein sequence ID" value="OCB78311.1"/>
    <property type="molecule type" value="Genomic_DNA"/>
</dbReference>
<gene>
    <name evidence="2" type="ORF">FLP_01000</name>
</gene>
<dbReference type="PROSITE" id="PS00061">
    <property type="entry name" value="ADH_SHORT"/>
    <property type="match status" value="1"/>
</dbReference>
<name>A0ABX2XQ49_9FLAO</name>
<evidence type="ECO:0000313" key="3">
    <source>
        <dbReference type="Proteomes" id="UP000093343"/>
    </source>
</evidence>
<dbReference type="PANTHER" id="PTHR43943:SF2">
    <property type="entry name" value="DEHYDROGENASE_REDUCTASE 4"/>
    <property type="match status" value="1"/>
</dbReference>
<reference evidence="3" key="1">
    <citation type="submission" date="2016-03" db="EMBL/GenBank/DDBJ databases">
        <title>Draft genome sequence of Paenibacillus glacialis DSM 22343.</title>
        <authorList>
            <person name="Shin S.-K."/>
            <person name="Yi H."/>
        </authorList>
    </citation>
    <scope>NUCLEOTIDE SEQUENCE [LARGE SCALE GENOMIC DNA]</scope>
    <source>
        <strain evidence="3">CCUG 60099</strain>
    </source>
</reference>
<dbReference type="InterPro" id="IPR002347">
    <property type="entry name" value="SDR_fam"/>
</dbReference>